<protein>
    <submittedName>
        <fullName evidence="1">Uncharacterized protein</fullName>
    </submittedName>
</protein>
<keyword evidence="2" id="KW-1185">Reference proteome</keyword>
<dbReference type="EMBL" id="JAVYJV010000015">
    <property type="protein sequence ID" value="KAK4352487.1"/>
    <property type="molecule type" value="Genomic_DNA"/>
</dbReference>
<dbReference type="Proteomes" id="UP001291623">
    <property type="component" value="Unassembled WGS sequence"/>
</dbReference>
<organism evidence="1 2">
    <name type="scientific">Anisodus tanguticus</name>
    <dbReference type="NCBI Taxonomy" id="243964"/>
    <lineage>
        <taxon>Eukaryota</taxon>
        <taxon>Viridiplantae</taxon>
        <taxon>Streptophyta</taxon>
        <taxon>Embryophyta</taxon>
        <taxon>Tracheophyta</taxon>
        <taxon>Spermatophyta</taxon>
        <taxon>Magnoliopsida</taxon>
        <taxon>eudicotyledons</taxon>
        <taxon>Gunneridae</taxon>
        <taxon>Pentapetalae</taxon>
        <taxon>asterids</taxon>
        <taxon>lamiids</taxon>
        <taxon>Solanales</taxon>
        <taxon>Solanaceae</taxon>
        <taxon>Solanoideae</taxon>
        <taxon>Hyoscyameae</taxon>
        <taxon>Anisodus</taxon>
    </lineage>
</organism>
<accession>A0AAE1RKQ0</accession>
<name>A0AAE1RKQ0_9SOLA</name>
<sequence>MNTLTVHPENKNTLEDNTTDRTLAFINYVLTGIQYSPYSPTLWPLRSIVGYAFTALLRINVGMIKYGKSFQHNYRSSTLSTVRAICTCSILAWAGQLSSVWHNPNGLAFNLPVTLLNMLFIDLDI</sequence>
<dbReference type="AlphaFoldDB" id="A0AAE1RKQ0"/>
<evidence type="ECO:0000313" key="1">
    <source>
        <dbReference type="EMBL" id="KAK4352487.1"/>
    </source>
</evidence>
<gene>
    <name evidence="1" type="ORF">RND71_028005</name>
</gene>
<comment type="caution">
    <text evidence="1">The sequence shown here is derived from an EMBL/GenBank/DDBJ whole genome shotgun (WGS) entry which is preliminary data.</text>
</comment>
<proteinExistence type="predicted"/>
<reference evidence="1" key="1">
    <citation type="submission" date="2023-12" db="EMBL/GenBank/DDBJ databases">
        <title>Genome assembly of Anisodus tanguticus.</title>
        <authorList>
            <person name="Wang Y.-J."/>
        </authorList>
    </citation>
    <scope>NUCLEOTIDE SEQUENCE</scope>
    <source>
        <strain evidence="1">KB-2021</strain>
        <tissue evidence="1">Leaf</tissue>
    </source>
</reference>
<evidence type="ECO:0000313" key="2">
    <source>
        <dbReference type="Proteomes" id="UP001291623"/>
    </source>
</evidence>